<sequence>MLSFIRDNVQSVLIRFIVGIVALVMLSFGVSSFQDQGINVIATVDGHDIKLENYRYAFEQEQRRYRERYQDQADEAMKAANVSAQVVQRLINSSLVIQSAKDNGFTVTDAELANEIYANQAFQTDNRFDAEKYSTLLKSNRMDKISYELDLRNSLLSSKYQTFLEAGATISQSWLKKEFDKYQTEMDIRLIEIRPEMFAKDISLTDTQIEEYYGANPNQFKQKEQYRIQYFLLSREDVQGQVKVRDREIEKYYAKNKKKEFTTKEAFKSRHILITTPRDKNAEAMQEAKQMAQAAYEQIKANSSLFAALAKSISNDPGSAVQGGELGWAEKGTFVPEYENAVRGMEKGEIAPPFLSTFGYHIVQLQDTRQAQEQPMESVRSEIIKGITAKKAERRLKNKVNKLLKALETQSLEATAQGVDKEVITTKAFDDGTQLESLGYSYQLYTEMKGKKENDKGNFVVNGDKGTLVYQVSEVIPAKTKAFETIKDEAKAFAEREAMAQKADEKLSEYQAQASSKEAFEQLATTLKITPQDLTFKLTDPQVGSVRDVKRFQTSIYKMKKGETQSFAASGQRFLVYLSKKQISSTKKDEEELQKLKQQLREQKAQVLLNALVQERLKQAEVEYNSSMIQALNINI</sequence>
<accession>A0A2A4T991</accession>
<dbReference type="Pfam" id="PF13624">
    <property type="entry name" value="SurA_N_3"/>
    <property type="match status" value="1"/>
</dbReference>
<feature type="domain" description="PpiC" evidence="14">
    <location>
        <begin position="264"/>
        <end position="367"/>
    </location>
</feature>
<evidence type="ECO:0000313" key="15">
    <source>
        <dbReference type="EMBL" id="PCI29695.1"/>
    </source>
</evidence>
<dbReference type="InterPro" id="IPR000297">
    <property type="entry name" value="PPIase_PpiC"/>
</dbReference>
<evidence type="ECO:0000256" key="7">
    <source>
        <dbReference type="ARBA" id="ARBA00023186"/>
    </source>
</evidence>
<evidence type="ECO:0000256" key="3">
    <source>
        <dbReference type="ARBA" id="ARBA00022519"/>
    </source>
</evidence>
<keyword evidence="6 13" id="KW-0472">Membrane</keyword>
<evidence type="ECO:0000256" key="12">
    <source>
        <dbReference type="SAM" id="Coils"/>
    </source>
</evidence>
<name>A0A2A4T991_9DELT</name>
<dbReference type="EMBL" id="NVSR01000011">
    <property type="protein sequence ID" value="PCI29695.1"/>
    <property type="molecule type" value="Genomic_DNA"/>
</dbReference>
<dbReference type="AlphaFoldDB" id="A0A2A4T991"/>
<keyword evidence="5 13" id="KW-1133">Transmembrane helix</keyword>
<dbReference type="Pfam" id="PF00639">
    <property type="entry name" value="Rotamase"/>
    <property type="match status" value="1"/>
</dbReference>
<evidence type="ECO:0000256" key="6">
    <source>
        <dbReference type="ARBA" id="ARBA00023136"/>
    </source>
</evidence>
<keyword evidence="2" id="KW-1003">Cell membrane</keyword>
<keyword evidence="3" id="KW-0997">Cell inner membrane</keyword>
<evidence type="ECO:0000313" key="16">
    <source>
        <dbReference type="Proteomes" id="UP000218113"/>
    </source>
</evidence>
<organism evidence="15 16">
    <name type="scientific">SAR324 cluster bacterium</name>
    <dbReference type="NCBI Taxonomy" id="2024889"/>
    <lineage>
        <taxon>Bacteria</taxon>
        <taxon>Deltaproteobacteria</taxon>
        <taxon>SAR324 cluster</taxon>
    </lineage>
</organism>
<keyword evidence="4 13" id="KW-0812">Transmembrane</keyword>
<dbReference type="PANTHER" id="PTHR47529:SF1">
    <property type="entry name" value="PERIPLASMIC CHAPERONE PPID"/>
    <property type="match status" value="1"/>
</dbReference>
<reference evidence="16" key="1">
    <citation type="submission" date="2017-08" db="EMBL/GenBank/DDBJ databases">
        <title>A dynamic microbial community with high functional redundancy inhabits the cold, oxic subseafloor aquifer.</title>
        <authorList>
            <person name="Tully B.J."/>
            <person name="Wheat C.G."/>
            <person name="Glazer B.T."/>
            <person name="Huber J.A."/>
        </authorList>
    </citation>
    <scope>NUCLEOTIDE SEQUENCE [LARGE SCALE GENOMIC DNA]</scope>
</reference>
<dbReference type="PANTHER" id="PTHR47529">
    <property type="entry name" value="PEPTIDYL-PROLYL CIS-TRANS ISOMERASE D"/>
    <property type="match status" value="1"/>
</dbReference>
<dbReference type="InterPro" id="IPR023058">
    <property type="entry name" value="PPIase_PpiC_CS"/>
</dbReference>
<comment type="similarity">
    <text evidence="8">Belongs to the PpiD chaperone family.</text>
</comment>
<evidence type="ECO:0000256" key="9">
    <source>
        <dbReference type="ARBA" id="ARBA00040743"/>
    </source>
</evidence>
<dbReference type="SUPFAM" id="SSF54534">
    <property type="entry name" value="FKBP-like"/>
    <property type="match status" value="1"/>
</dbReference>
<dbReference type="InterPro" id="IPR046357">
    <property type="entry name" value="PPIase_dom_sf"/>
</dbReference>
<proteinExistence type="inferred from homology"/>
<dbReference type="PROSITE" id="PS50198">
    <property type="entry name" value="PPIC_PPIASE_2"/>
    <property type="match status" value="1"/>
</dbReference>
<protein>
    <recommendedName>
        <fullName evidence="9">Periplasmic chaperone PpiD</fullName>
    </recommendedName>
    <alternativeName>
        <fullName evidence="10">Periplasmic folding chaperone</fullName>
    </alternativeName>
</protein>
<gene>
    <name evidence="15" type="ORF">COB67_03565</name>
</gene>
<dbReference type="InterPro" id="IPR027304">
    <property type="entry name" value="Trigger_fact/SurA_dom_sf"/>
</dbReference>
<keyword evidence="7" id="KW-0143">Chaperone</keyword>
<feature type="coiled-coil region" evidence="12">
    <location>
        <begin position="583"/>
        <end position="610"/>
    </location>
</feature>
<dbReference type="GO" id="GO:0003755">
    <property type="term" value="F:peptidyl-prolyl cis-trans isomerase activity"/>
    <property type="evidence" value="ECO:0007669"/>
    <property type="project" value="UniProtKB-KW"/>
</dbReference>
<evidence type="ECO:0000256" key="4">
    <source>
        <dbReference type="ARBA" id="ARBA00022692"/>
    </source>
</evidence>
<evidence type="ECO:0000259" key="14">
    <source>
        <dbReference type="PROSITE" id="PS50198"/>
    </source>
</evidence>
<dbReference type="Gene3D" id="3.10.50.40">
    <property type="match status" value="1"/>
</dbReference>
<keyword evidence="12" id="KW-0175">Coiled coil</keyword>
<comment type="caution">
    <text evidence="15">The sequence shown here is derived from an EMBL/GenBank/DDBJ whole genome shotgun (WGS) entry which is preliminary data.</text>
</comment>
<evidence type="ECO:0000256" key="2">
    <source>
        <dbReference type="ARBA" id="ARBA00022475"/>
    </source>
</evidence>
<dbReference type="Gene3D" id="1.10.4030.10">
    <property type="entry name" value="Porin chaperone SurA, peptide-binding domain"/>
    <property type="match status" value="1"/>
</dbReference>
<evidence type="ECO:0000256" key="5">
    <source>
        <dbReference type="ARBA" id="ARBA00022989"/>
    </source>
</evidence>
<dbReference type="PROSITE" id="PS01096">
    <property type="entry name" value="PPIC_PPIASE_1"/>
    <property type="match status" value="1"/>
</dbReference>
<evidence type="ECO:0000256" key="8">
    <source>
        <dbReference type="ARBA" id="ARBA00038408"/>
    </source>
</evidence>
<evidence type="ECO:0000256" key="10">
    <source>
        <dbReference type="ARBA" id="ARBA00042775"/>
    </source>
</evidence>
<evidence type="ECO:0000256" key="1">
    <source>
        <dbReference type="ARBA" id="ARBA00004382"/>
    </source>
</evidence>
<dbReference type="InterPro" id="IPR052029">
    <property type="entry name" value="PpiD_chaperone"/>
</dbReference>
<dbReference type="Proteomes" id="UP000218113">
    <property type="component" value="Unassembled WGS sequence"/>
</dbReference>
<dbReference type="GO" id="GO:0005886">
    <property type="term" value="C:plasma membrane"/>
    <property type="evidence" value="ECO:0007669"/>
    <property type="project" value="UniProtKB-SubCell"/>
</dbReference>
<keyword evidence="11" id="KW-0697">Rotamase</keyword>
<comment type="subcellular location">
    <subcellularLocation>
        <location evidence="1">Cell inner membrane</location>
        <topology evidence="1">Single-pass type II membrane protein</topology>
        <orientation evidence="1">Periplasmic side</orientation>
    </subcellularLocation>
</comment>
<dbReference type="SUPFAM" id="SSF109998">
    <property type="entry name" value="Triger factor/SurA peptide-binding domain-like"/>
    <property type="match status" value="1"/>
</dbReference>
<keyword evidence="11" id="KW-0413">Isomerase</keyword>
<evidence type="ECO:0000256" key="13">
    <source>
        <dbReference type="SAM" id="Phobius"/>
    </source>
</evidence>
<evidence type="ECO:0000256" key="11">
    <source>
        <dbReference type="PROSITE-ProRule" id="PRU00278"/>
    </source>
</evidence>
<feature type="transmembrane region" description="Helical" evidence="13">
    <location>
        <begin position="12"/>
        <end position="33"/>
    </location>
</feature>